<dbReference type="Pfam" id="PF13091">
    <property type="entry name" value="PLDc_2"/>
    <property type="match status" value="2"/>
</dbReference>
<dbReference type="Proteomes" id="UP000186609">
    <property type="component" value="Chromosome"/>
</dbReference>
<organism evidence="2 3">
    <name type="scientific">Rhodoferax koreensis</name>
    <dbReference type="NCBI Taxonomy" id="1842727"/>
    <lineage>
        <taxon>Bacteria</taxon>
        <taxon>Pseudomonadati</taxon>
        <taxon>Pseudomonadota</taxon>
        <taxon>Betaproteobacteria</taxon>
        <taxon>Burkholderiales</taxon>
        <taxon>Comamonadaceae</taxon>
        <taxon>Rhodoferax</taxon>
    </lineage>
</organism>
<dbReference type="PANTHER" id="PTHR21248">
    <property type="entry name" value="CARDIOLIPIN SYNTHASE"/>
    <property type="match status" value="1"/>
</dbReference>
<dbReference type="STRING" id="1842727.RD110_00085"/>
<dbReference type="InterPro" id="IPR001736">
    <property type="entry name" value="PLipase_D/transphosphatidylase"/>
</dbReference>
<dbReference type="KEGG" id="rhy:RD110_00085"/>
<dbReference type="CDD" id="cd09159">
    <property type="entry name" value="PLDc_ybhO_like_2"/>
    <property type="match status" value="1"/>
</dbReference>
<proteinExistence type="predicted"/>
<protein>
    <submittedName>
        <fullName evidence="2">Cardiolipin synthase B</fullName>
    </submittedName>
</protein>
<gene>
    <name evidence="2" type="ORF">RD110_00085</name>
</gene>
<feature type="domain" description="PLD phosphodiesterase" evidence="1">
    <location>
        <begin position="343"/>
        <end position="370"/>
    </location>
</feature>
<name>A0A1P8JPX6_9BURK</name>
<dbReference type="AlphaFoldDB" id="A0A1P8JPX6"/>
<accession>A0A1P8JPX6</accession>
<dbReference type="PANTHER" id="PTHR21248:SF22">
    <property type="entry name" value="PHOSPHOLIPASE D"/>
    <property type="match status" value="1"/>
</dbReference>
<dbReference type="SUPFAM" id="SSF56024">
    <property type="entry name" value="Phospholipase D/nuclease"/>
    <property type="match status" value="2"/>
</dbReference>
<dbReference type="RefSeq" id="WP_076195543.1">
    <property type="nucleotide sequence ID" value="NZ_CP019236.1"/>
</dbReference>
<evidence type="ECO:0000313" key="3">
    <source>
        <dbReference type="Proteomes" id="UP000186609"/>
    </source>
</evidence>
<dbReference type="EMBL" id="CP019236">
    <property type="protein sequence ID" value="APW35810.1"/>
    <property type="molecule type" value="Genomic_DNA"/>
</dbReference>
<dbReference type="SMART" id="SM00155">
    <property type="entry name" value="PLDc"/>
    <property type="match status" value="2"/>
</dbReference>
<feature type="domain" description="PLD phosphodiesterase" evidence="1">
    <location>
        <begin position="166"/>
        <end position="193"/>
    </location>
</feature>
<dbReference type="CDD" id="cd09110">
    <property type="entry name" value="PLDc_CLS_1"/>
    <property type="match status" value="1"/>
</dbReference>
<dbReference type="PROSITE" id="PS50035">
    <property type="entry name" value="PLD"/>
    <property type="match status" value="2"/>
</dbReference>
<dbReference type="OrthoDB" id="9762009at2"/>
<evidence type="ECO:0000259" key="1">
    <source>
        <dbReference type="PROSITE" id="PS50035"/>
    </source>
</evidence>
<evidence type="ECO:0000313" key="2">
    <source>
        <dbReference type="EMBL" id="APW35810.1"/>
    </source>
</evidence>
<sequence length="430" mass="47488">MNSWTKRRFTFRSVLLIVLATVIAAVLVSNFKGGEKKIERQVARVYGIEDPRFLHELGVLLGPPFQPGNRATTLVNGDAIFPPMLTAIQEAKATITFETYIYWAGDIGRAFADALAERARAGVKVHVLLDWVGSAKMDDALLEEMRAAGVQIQKFHPPHWSHLGRLNNRTHRKLLVVDGRIGFTGGVGIAPEWTGHAQDPAHWRDTHFEVRGPVVAQLQAVFMDNWIKATGHVLQGEPYFPMLDKAGDAQAQMFSSSPSGGSDSMQLMYLLAITAANRSIDLSAAYFVPDELTRHALLAAMQRGVRLRIVVPGEHIDSDSVRSASRAQWGELLQAGATIAEYAPTMFHCKVLVVDNLFVSVGSTNFDNRSFRLNDEATLNIVDNAFAAEQTRIFEADLARSKPVSFAQWADRPLKEKLAEKFASVIASQL</sequence>
<dbReference type="GO" id="GO:0016020">
    <property type="term" value="C:membrane"/>
    <property type="evidence" value="ECO:0007669"/>
    <property type="project" value="TreeGrafter"/>
</dbReference>
<dbReference type="InterPro" id="IPR025202">
    <property type="entry name" value="PLD-like_dom"/>
</dbReference>
<dbReference type="GO" id="GO:0032049">
    <property type="term" value="P:cardiolipin biosynthetic process"/>
    <property type="evidence" value="ECO:0007669"/>
    <property type="project" value="UniProtKB-ARBA"/>
</dbReference>
<reference evidence="2 3" key="1">
    <citation type="submission" date="2017-01" db="EMBL/GenBank/DDBJ databases">
        <authorList>
            <person name="Mah S.A."/>
            <person name="Swanson W.J."/>
            <person name="Moy G.W."/>
            <person name="Vacquier V.D."/>
        </authorList>
    </citation>
    <scope>NUCLEOTIDE SEQUENCE [LARGE SCALE GENOMIC DNA]</scope>
    <source>
        <strain evidence="2 3">DCY110</strain>
    </source>
</reference>
<dbReference type="GO" id="GO:0008808">
    <property type="term" value="F:cardiolipin synthase activity"/>
    <property type="evidence" value="ECO:0007669"/>
    <property type="project" value="TreeGrafter"/>
</dbReference>
<dbReference type="Gene3D" id="3.30.870.10">
    <property type="entry name" value="Endonuclease Chain A"/>
    <property type="match status" value="2"/>
</dbReference>
<keyword evidence="3" id="KW-1185">Reference proteome</keyword>